<keyword evidence="1" id="KW-1133">Transmembrane helix</keyword>
<feature type="transmembrane region" description="Helical" evidence="1">
    <location>
        <begin position="127"/>
        <end position="146"/>
    </location>
</feature>
<gene>
    <name evidence="2" type="ORF">BvCmsH19A_00962</name>
</gene>
<evidence type="ECO:0000256" key="1">
    <source>
        <dbReference type="SAM" id="Phobius"/>
    </source>
</evidence>
<keyword evidence="1" id="KW-0812">Transmembrane</keyword>
<reference evidence="2" key="1">
    <citation type="submission" date="2018-11" db="EMBL/GenBank/DDBJ databases">
        <title>Draft genome sequence of commensal E.coli strains.</title>
        <authorList>
            <person name="Arimizu Y."/>
            <person name="Hayashi T."/>
            <person name="Ogura Y."/>
        </authorList>
    </citation>
    <scope>NUCLEOTIDE SEQUENCE</scope>
    <source>
        <strain evidence="2">39-H19-A</strain>
    </source>
</reference>
<proteinExistence type="predicted"/>
<feature type="transmembrane region" description="Helical" evidence="1">
    <location>
        <begin position="26"/>
        <end position="45"/>
    </location>
</feature>
<evidence type="ECO:0000313" key="2">
    <source>
        <dbReference type="EMBL" id="GCG56688.1"/>
    </source>
</evidence>
<keyword evidence="1" id="KW-0472">Membrane</keyword>
<dbReference type="RefSeq" id="WP_000997326.1">
    <property type="nucleotide sequence ID" value="NZ_BFFS01000036.1"/>
</dbReference>
<dbReference type="AlphaFoldDB" id="A0A478KPJ5"/>
<name>A0A478KPJ5_ECOLX</name>
<sequence length="151" mass="17031">MNDEFSCASEHIWKYFELHAQQRMTVFNFYIAITGLLAAGIGVTLQQGGKYVLFTSLMGVFVAFISFIFWKLDQRVSILIKNAEIALQDLECQFSNEKLRIITKDNSSHLLNLGISSSWTYGKCFRISFVIVGLTGILLAITPFLMKVSTS</sequence>
<feature type="transmembrane region" description="Helical" evidence="1">
    <location>
        <begin position="51"/>
        <end position="70"/>
    </location>
</feature>
<protein>
    <submittedName>
        <fullName evidence="2">Uncharacterized protein</fullName>
    </submittedName>
</protein>
<dbReference type="EMBL" id="BICW01000011">
    <property type="protein sequence ID" value="GCG56688.1"/>
    <property type="molecule type" value="Genomic_DNA"/>
</dbReference>
<accession>A0A478KPJ5</accession>
<comment type="caution">
    <text evidence="2">The sequence shown here is derived from an EMBL/GenBank/DDBJ whole genome shotgun (WGS) entry which is preliminary data.</text>
</comment>
<organism evidence="2">
    <name type="scientific">Escherichia coli</name>
    <dbReference type="NCBI Taxonomy" id="562"/>
    <lineage>
        <taxon>Bacteria</taxon>
        <taxon>Pseudomonadati</taxon>
        <taxon>Pseudomonadota</taxon>
        <taxon>Gammaproteobacteria</taxon>
        <taxon>Enterobacterales</taxon>
        <taxon>Enterobacteriaceae</taxon>
        <taxon>Escherichia</taxon>
    </lineage>
</organism>